<name>A0A0E0MH55_ORYPU</name>
<protein>
    <submittedName>
        <fullName evidence="2">Uncharacterized protein</fullName>
    </submittedName>
</protein>
<reference evidence="2" key="1">
    <citation type="submission" date="2015-04" db="UniProtKB">
        <authorList>
            <consortium name="EnsemblPlants"/>
        </authorList>
    </citation>
    <scope>IDENTIFICATION</scope>
</reference>
<feature type="compositionally biased region" description="Acidic residues" evidence="1">
    <location>
        <begin position="133"/>
        <end position="143"/>
    </location>
</feature>
<evidence type="ECO:0000313" key="3">
    <source>
        <dbReference type="Proteomes" id="UP000026962"/>
    </source>
</evidence>
<dbReference type="Proteomes" id="UP000026962">
    <property type="component" value="Chromosome 11"/>
</dbReference>
<feature type="region of interest" description="Disordered" evidence="1">
    <location>
        <begin position="128"/>
        <end position="157"/>
    </location>
</feature>
<dbReference type="AlphaFoldDB" id="A0A0E0MH55"/>
<evidence type="ECO:0000313" key="2">
    <source>
        <dbReference type="EnsemblPlants" id="OPUNC11G16260.1"/>
    </source>
</evidence>
<feature type="compositionally biased region" description="Basic and acidic residues" evidence="1">
    <location>
        <begin position="148"/>
        <end position="157"/>
    </location>
</feature>
<dbReference type="Gramene" id="OPUNC11G16260.1">
    <property type="protein sequence ID" value="OPUNC11G16260.1"/>
    <property type="gene ID" value="OPUNC11G16260"/>
</dbReference>
<dbReference type="EnsemblPlants" id="OPUNC11G16260.1">
    <property type="protein sequence ID" value="OPUNC11G16260.1"/>
    <property type="gene ID" value="OPUNC11G16260"/>
</dbReference>
<proteinExistence type="predicted"/>
<sequence length="157" mass="17324">MKPAVEVFDGEEVVVALPARKLLDPVVEVIDGEVVVVLPAGKLLLSRELVDKILAIKRRPFSFDDDIGSDDKLRELAGEHEAFQDKFAACQAKIREHRHDGKGYAIVDDESQVRVAVAKALHPFVERYHSVGEEEEDDDDEMGDVGGGEEKADLSCN</sequence>
<dbReference type="OMA" id="EHEAFQD"/>
<evidence type="ECO:0000256" key="1">
    <source>
        <dbReference type="SAM" id="MobiDB-lite"/>
    </source>
</evidence>
<reference evidence="2" key="2">
    <citation type="submission" date="2018-05" db="EMBL/GenBank/DDBJ databases">
        <title>OpunRS2 (Oryza punctata Reference Sequence Version 2).</title>
        <authorList>
            <person name="Zhang J."/>
            <person name="Kudrna D."/>
            <person name="Lee S."/>
            <person name="Talag J."/>
            <person name="Welchert J."/>
            <person name="Wing R.A."/>
        </authorList>
    </citation>
    <scope>NUCLEOTIDE SEQUENCE [LARGE SCALE GENOMIC DNA]</scope>
</reference>
<accession>A0A0E0MH55</accession>
<dbReference type="HOGENOM" id="CLU_141281_1_0_1"/>
<keyword evidence="3" id="KW-1185">Reference proteome</keyword>
<organism evidence="2">
    <name type="scientific">Oryza punctata</name>
    <name type="common">Red rice</name>
    <dbReference type="NCBI Taxonomy" id="4537"/>
    <lineage>
        <taxon>Eukaryota</taxon>
        <taxon>Viridiplantae</taxon>
        <taxon>Streptophyta</taxon>
        <taxon>Embryophyta</taxon>
        <taxon>Tracheophyta</taxon>
        <taxon>Spermatophyta</taxon>
        <taxon>Magnoliopsida</taxon>
        <taxon>Liliopsida</taxon>
        <taxon>Poales</taxon>
        <taxon>Poaceae</taxon>
        <taxon>BOP clade</taxon>
        <taxon>Oryzoideae</taxon>
        <taxon>Oryzeae</taxon>
        <taxon>Oryzinae</taxon>
        <taxon>Oryza</taxon>
    </lineage>
</organism>